<evidence type="ECO:0000313" key="2">
    <source>
        <dbReference type="EMBL" id="RCG29103.1"/>
    </source>
</evidence>
<name>A0A367FFD2_9ACTN</name>
<comment type="caution">
    <text evidence="2">The sequence shown here is derived from an EMBL/GenBank/DDBJ whole genome shotgun (WGS) entry which is preliminary data.</text>
</comment>
<keyword evidence="3" id="KW-1185">Reference proteome</keyword>
<keyword evidence="1" id="KW-1133">Transmembrane helix</keyword>
<sequence>MSDQLESRLRRTLASQAERIPGDPDPYPAVARRIGRARRNRRAALAAALVAVVALGAGVPAGLRARDRTDIAAVESPSLLDWPTRGSLAGDARFLAGVRARLAGSNVHVLFAGDGGGRRLVLVAVGHDTAAYGWVLYGAAGTPADRLEQEEVFGPSSLGRERAPIVWFGPEQGNVLLVVGPPRMTAVKVLSSISYPADGTPVPRPRVVPADHGAVLLAVPDARPGRLFVKPRIGDMYLSATEPAWSLDSTADPAFWDRVDKDAASARVVAADARGLMHGLGAIATPPERLTYRFLWGGSLGHRRTALVATFSGPDTPTFLVIQTTYTHPDGSTEQDRLGRALWDPEEAKAPVGWTTVTGEKSNDDSAPATAAVYVPGRPGTRVELWDGETRFAAGTTGPEGVAVFPTGVPRSRLRTFEYHVFSDAGTVFHRAELGLGDLSTAVVGPRDW</sequence>
<proteinExistence type="predicted"/>
<gene>
    <name evidence="2" type="ORF">DQ384_22470</name>
</gene>
<keyword evidence="1" id="KW-0812">Transmembrane</keyword>
<evidence type="ECO:0000256" key="1">
    <source>
        <dbReference type="SAM" id="Phobius"/>
    </source>
</evidence>
<organism evidence="2 3">
    <name type="scientific">Sphaerisporangium album</name>
    <dbReference type="NCBI Taxonomy" id="509200"/>
    <lineage>
        <taxon>Bacteria</taxon>
        <taxon>Bacillati</taxon>
        <taxon>Actinomycetota</taxon>
        <taxon>Actinomycetes</taxon>
        <taxon>Streptosporangiales</taxon>
        <taxon>Streptosporangiaceae</taxon>
        <taxon>Sphaerisporangium</taxon>
    </lineage>
</organism>
<reference evidence="2 3" key="1">
    <citation type="submission" date="2018-06" db="EMBL/GenBank/DDBJ databases">
        <title>Sphaerisporangium craniellae sp. nov., isolated from a marine sponge in the South China Sea.</title>
        <authorList>
            <person name="Li L."/>
        </authorList>
    </citation>
    <scope>NUCLEOTIDE SEQUENCE [LARGE SCALE GENOMIC DNA]</scope>
    <source>
        <strain evidence="2 3">CCTCC AA 208026</strain>
    </source>
</reference>
<protein>
    <submittedName>
        <fullName evidence="2">Uncharacterized protein</fullName>
    </submittedName>
</protein>
<feature type="transmembrane region" description="Helical" evidence="1">
    <location>
        <begin position="43"/>
        <end position="63"/>
    </location>
</feature>
<dbReference type="AlphaFoldDB" id="A0A367FFD2"/>
<dbReference type="Proteomes" id="UP000253094">
    <property type="component" value="Unassembled WGS sequence"/>
</dbReference>
<evidence type="ECO:0000313" key="3">
    <source>
        <dbReference type="Proteomes" id="UP000253094"/>
    </source>
</evidence>
<accession>A0A367FFD2</accession>
<dbReference type="RefSeq" id="WP_114030825.1">
    <property type="nucleotide sequence ID" value="NZ_QOIL01000012.1"/>
</dbReference>
<dbReference type="EMBL" id="QOIL01000012">
    <property type="protein sequence ID" value="RCG29103.1"/>
    <property type="molecule type" value="Genomic_DNA"/>
</dbReference>
<keyword evidence="1" id="KW-0472">Membrane</keyword>